<gene>
    <name evidence="1" type="ORF">TsocGM_20400</name>
</gene>
<comment type="caution">
    <text evidence="1">The sequence shown here is derived from an EMBL/GenBank/DDBJ whole genome shotgun (WGS) entry which is preliminary data.</text>
</comment>
<proteinExistence type="predicted"/>
<name>A0A432MF19_9BACT</name>
<accession>A0A432MF19</accession>
<dbReference type="Proteomes" id="UP000280296">
    <property type="component" value="Unassembled WGS sequence"/>
</dbReference>
<protein>
    <recommendedName>
        <fullName evidence="3">Replication-relaxation</fullName>
    </recommendedName>
</protein>
<evidence type="ECO:0000313" key="2">
    <source>
        <dbReference type="Proteomes" id="UP000280296"/>
    </source>
</evidence>
<sequence>MRLVTRDDDILRTLALRLRLLSLDQVASTWWEPGERGLVNARRRLTLLVDAGMLRRLRVQVRPLPPLDRPALVWRPDDREPDFGAVAWCLQSRWKEPARATTVYIATRRGANQYGGRQRGELRREFQATHDLGVSAIYLRLRATNESEAKDWIGEDVLAPHRRGEKLPDAVLADGPEARPRMVLEFGGSYDADRVRLFHQSCVDERQPYQLW</sequence>
<keyword evidence="2" id="KW-1185">Reference proteome</keyword>
<dbReference type="AlphaFoldDB" id="A0A432MF19"/>
<dbReference type="OrthoDB" id="280300at2"/>
<dbReference type="RefSeq" id="WP_126727312.1">
    <property type="nucleotide sequence ID" value="NZ_RYZH01000049.1"/>
</dbReference>
<reference evidence="1 2" key="1">
    <citation type="submission" date="2018-12" db="EMBL/GenBank/DDBJ databases">
        <authorList>
            <person name="Toschakov S.V."/>
        </authorList>
    </citation>
    <scope>NUCLEOTIDE SEQUENCE [LARGE SCALE GENOMIC DNA]</scope>
    <source>
        <strain evidence="1 2">GM2012</strain>
    </source>
</reference>
<reference evidence="1 2" key="2">
    <citation type="submission" date="2019-01" db="EMBL/GenBank/DDBJ databases">
        <title>Tautonia sociabilis, a novel thermotolerant planctomycete of Isosphaeraceae family, isolated from a 4000 m deep subterranean habitat.</title>
        <authorList>
            <person name="Kovaleva O.L."/>
            <person name="Elcheninov A.G."/>
            <person name="Van Heerden E."/>
            <person name="Toshchakov S.V."/>
            <person name="Novikov A."/>
            <person name="Bonch-Osmolovskaya E.A."/>
            <person name="Kublanov I.V."/>
        </authorList>
    </citation>
    <scope>NUCLEOTIDE SEQUENCE [LARGE SCALE GENOMIC DNA]</scope>
    <source>
        <strain evidence="1 2">GM2012</strain>
    </source>
</reference>
<evidence type="ECO:0000313" key="1">
    <source>
        <dbReference type="EMBL" id="RUL84376.1"/>
    </source>
</evidence>
<organism evidence="1 2">
    <name type="scientific">Tautonia sociabilis</name>
    <dbReference type="NCBI Taxonomy" id="2080755"/>
    <lineage>
        <taxon>Bacteria</taxon>
        <taxon>Pseudomonadati</taxon>
        <taxon>Planctomycetota</taxon>
        <taxon>Planctomycetia</taxon>
        <taxon>Isosphaerales</taxon>
        <taxon>Isosphaeraceae</taxon>
        <taxon>Tautonia</taxon>
    </lineage>
</organism>
<evidence type="ECO:0008006" key="3">
    <source>
        <dbReference type="Google" id="ProtNLM"/>
    </source>
</evidence>
<dbReference type="EMBL" id="RYZH01000049">
    <property type="protein sequence ID" value="RUL84376.1"/>
    <property type="molecule type" value="Genomic_DNA"/>
</dbReference>